<evidence type="ECO:0000256" key="1">
    <source>
        <dbReference type="SAM" id="SignalP"/>
    </source>
</evidence>
<gene>
    <name evidence="2" type="ORF">B5D82_04600</name>
</gene>
<dbReference type="OrthoDB" id="6399623at2"/>
<dbReference type="AlphaFoldDB" id="A0A222G5N0"/>
<organism evidence="2 3">
    <name type="scientific">Cognaticolwellia beringensis</name>
    <dbReference type="NCBI Taxonomy" id="1967665"/>
    <lineage>
        <taxon>Bacteria</taxon>
        <taxon>Pseudomonadati</taxon>
        <taxon>Pseudomonadota</taxon>
        <taxon>Gammaproteobacteria</taxon>
        <taxon>Alteromonadales</taxon>
        <taxon>Colwelliaceae</taxon>
        <taxon>Cognaticolwellia</taxon>
    </lineage>
</organism>
<dbReference type="PROSITE" id="PS51257">
    <property type="entry name" value="PROKAR_LIPOPROTEIN"/>
    <property type="match status" value="1"/>
</dbReference>
<dbReference type="InterPro" id="IPR030852">
    <property type="entry name" value="RcsF"/>
</dbReference>
<name>A0A222G5N0_9GAMM</name>
<accession>A0A222G5N0</accession>
<dbReference type="Pfam" id="PF16358">
    <property type="entry name" value="RcsF"/>
    <property type="match status" value="1"/>
</dbReference>
<evidence type="ECO:0008006" key="4">
    <source>
        <dbReference type="Google" id="ProtNLM"/>
    </source>
</evidence>
<protein>
    <recommendedName>
        <fullName evidence="4">RcsF protein</fullName>
    </recommendedName>
</protein>
<reference evidence="2 3" key="1">
    <citation type="submission" date="2017-08" db="EMBL/GenBank/DDBJ databases">
        <title>Complete genome of Colwellia sp. NB097-1, a psychrophile bacterium ioslated from Bering Sea.</title>
        <authorList>
            <person name="Chen X."/>
        </authorList>
    </citation>
    <scope>NUCLEOTIDE SEQUENCE [LARGE SCALE GENOMIC DNA]</scope>
    <source>
        <strain evidence="2 3">NB097-1</strain>
    </source>
</reference>
<dbReference type="Proteomes" id="UP000202259">
    <property type="component" value="Chromosome"/>
</dbReference>
<feature type="signal peptide" evidence="1">
    <location>
        <begin position="1"/>
        <end position="31"/>
    </location>
</feature>
<dbReference type="Gene3D" id="3.30.110.70">
    <property type="entry name" value="Hypothetical protein apc22750. Chain B"/>
    <property type="match status" value="1"/>
</dbReference>
<proteinExistence type="predicted"/>
<evidence type="ECO:0000313" key="2">
    <source>
        <dbReference type="EMBL" id="ASP47111.1"/>
    </source>
</evidence>
<dbReference type="GO" id="GO:0009279">
    <property type="term" value="C:cell outer membrane"/>
    <property type="evidence" value="ECO:0007669"/>
    <property type="project" value="InterPro"/>
</dbReference>
<evidence type="ECO:0000313" key="3">
    <source>
        <dbReference type="Proteomes" id="UP000202259"/>
    </source>
</evidence>
<keyword evidence="1" id="KW-0732">Signal</keyword>
<dbReference type="EMBL" id="CP020465">
    <property type="protein sequence ID" value="ASP47111.1"/>
    <property type="molecule type" value="Genomic_DNA"/>
</dbReference>
<dbReference type="RefSeq" id="WP_081149591.1">
    <property type="nucleotide sequence ID" value="NZ_CP020465.1"/>
</dbReference>
<feature type="chain" id="PRO_5012939962" description="RcsF protein" evidence="1">
    <location>
        <begin position="32"/>
        <end position="140"/>
    </location>
</feature>
<dbReference type="KEGG" id="cber:B5D82_04600"/>
<sequence length="140" mass="15584">MKNFKTMPVITKCNATILLLAALFVTGCAKINDISTNLDRENFKNYFSPTKVKIVASEKEFVGKYKFLGLVEGESCQEKAHHAAPNEIDARTEARGNAYKLEANAIIFSQCVMIEDDKAAKYCVASTVCYGRAYKVEQVK</sequence>
<keyword evidence="3" id="KW-1185">Reference proteome</keyword>
<dbReference type="GO" id="GO:0035556">
    <property type="term" value="P:intracellular signal transduction"/>
    <property type="evidence" value="ECO:0007669"/>
    <property type="project" value="InterPro"/>
</dbReference>